<name>A0A1X0D9G4_9MYCO</name>
<dbReference type="RefSeq" id="WP_133052955.1">
    <property type="nucleotide sequence ID" value="NZ_AP022618.1"/>
</dbReference>
<keyword evidence="2" id="KW-1185">Reference proteome</keyword>
<dbReference type="Proteomes" id="UP000192801">
    <property type="component" value="Unassembled WGS sequence"/>
</dbReference>
<organism evidence="1 2">
    <name type="scientific">Mycolicibacterium insubricum</name>
    <dbReference type="NCBI Taxonomy" id="444597"/>
    <lineage>
        <taxon>Bacteria</taxon>
        <taxon>Bacillati</taxon>
        <taxon>Actinomycetota</taxon>
        <taxon>Actinomycetes</taxon>
        <taxon>Mycobacteriales</taxon>
        <taxon>Mycobacteriaceae</taxon>
        <taxon>Mycolicibacterium</taxon>
    </lineage>
</organism>
<comment type="caution">
    <text evidence="1">The sequence shown here is derived from an EMBL/GenBank/DDBJ whole genome shotgun (WGS) entry which is preliminary data.</text>
</comment>
<gene>
    <name evidence="1" type="ORF">BST26_13785</name>
</gene>
<dbReference type="AlphaFoldDB" id="A0A1X0D9G4"/>
<protein>
    <submittedName>
        <fullName evidence="1">Uncharacterized protein</fullName>
    </submittedName>
</protein>
<accession>A0A1X0D9G4</accession>
<evidence type="ECO:0000313" key="2">
    <source>
        <dbReference type="Proteomes" id="UP000192801"/>
    </source>
</evidence>
<dbReference type="EMBL" id="MVHS01000033">
    <property type="protein sequence ID" value="ORA69055.1"/>
    <property type="molecule type" value="Genomic_DNA"/>
</dbReference>
<sequence>MGVPTLRVPCFLVEWYRPDLIADRFEVGRVTLDEVMASWSADRTPVQLLLTLTVPDDQVVFGVVTADSADIVAQVCQRAGVPAERITAAVDTRPDGRLGRRGPDRGP</sequence>
<evidence type="ECO:0000313" key="1">
    <source>
        <dbReference type="EMBL" id="ORA69055.1"/>
    </source>
</evidence>
<reference evidence="1 2" key="1">
    <citation type="submission" date="2016-12" db="EMBL/GenBank/DDBJ databases">
        <title>The new phylogeny of genus Mycobacterium.</title>
        <authorList>
            <person name="Tortoli E."/>
            <person name="Trovato A."/>
            <person name="Cirillo D.M."/>
        </authorList>
    </citation>
    <scope>NUCLEOTIDE SEQUENCE [LARGE SCALE GENOMIC DNA]</scope>
    <source>
        <strain evidence="1 2">DSM 45130</strain>
    </source>
</reference>
<dbReference type="OrthoDB" id="4731035at2"/>
<proteinExistence type="predicted"/>